<name>A0A840VGJ6_9PROT</name>
<sequence length="271" mass="27955">MHALSDVPRKAANNRWSDLSVRAASALVLGPVALFCVWHGGVAWAGLILVAMAGLGWEWGQLAGVAKPVALTALMAVLWAYGMLFGLGGALLNVIWVTGLIWYLYKSRFAGLGVPYAAIGGLCLLWLRLRPEAGLADTAFLVLVVWGTDIGAYAVGRLLGGPKLAPKISPGKTWSGSAGGLLIGAGAGAMLALWLREAPAQAFAAGLVLSLCAQAGDLLESAIKRRLGVKDSGRTIPGHGGLFDRLDGFLAAGPVAALLAFCVHGGVPLWG</sequence>
<dbReference type="InterPro" id="IPR000374">
    <property type="entry name" value="PC_trans"/>
</dbReference>
<gene>
    <name evidence="20" type="ORF">HNP71_000563</name>
</gene>
<proteinExistence type="inferred from homology"/>
<evidence type="ECO:0000313" key="20">
    <source>
        <dbReference type="EMBL" id="MBB5372325.1"/>
    </source>
</evidence>
<reference evidence="20 21" key="1">
    <citation type="submission" date="2020-08" db="EMBL/GenBank/DDBJ databases">
        <title>Genomic Encyclopedia of Type Strains, Phase IV (KMG-IV): sequencing the most valuable type-strain genomes for metagenomic binning, comparative biology and taxonomic classification.</title>
        <authorList>
            <person name="Goeker M."/>
        </authorList>
    </citation>
    <scope>NUCLEOTIDE SEQUENCE [LARGE SCALE GENOMIC DNA]</scope>
    <source>
        <strain evidence="20 21">DSM 27026</strain>
    </source>
</reference>
<keyword evidence="11 18" id="KW-0812">Transmembrane</keyword>
<dbReference type="PROSITE" id="PS01315">
    <property type="entry name" value="CDS"/>
    <property type="match status" value="1"/>
</dbReference>
<comment type="pathway">
    <text evidence="4">Lipid metabolism.</text>
</comment>
<dbReference type="PANTHER" id="PTHR46382">
    <property type="entry name" value="PHOSPHATIDATE CYTIDYLYLTRANSFERASE"/>
    <property type="match status" value="1"/>
</dbReference>
<dbReference type="RefSeq" id="WP_343062193.1">
    <property type="nucleotide sequence ID" value="NZ_JACHFJ010000002.1"/>
</dbReference>
<dbReference type="GO" id="GO:0005886">
    <property type="term" value="C:plasma membrane"/>
    <property type="evidence" value="ECO:0007669"/>
    <property type="project" value="UniProtKB-SubCell"/>
</dbReference>
<dbReference type="GO" id="GO:0004605">
    <property type="term" value="F:phosphatidate cytidylyltransferase activity"/>
    <property type="evidence" value="ECO:0007669"/>
    <property type="project" value="UniProtKB-EC"/>
</dbReference>
<evidence type="ECO:0000256" key="9">
    <source>
        <dbReference type="ARBA" id="ARBA00022516"/>
    </source>
</evidence>
<evidence type="ECO:0000256" key="4">
    <source>
        <dbReference type="ARBA" id="ARBA00005189"/>
    </source>
</evidence>
<evidence type="ECO:0000313" key="21">
    <source>
        <dbReference type="Proteomes" id="UP000553706"/>
    </source>
</evidence>
<evidence type="ECO:0000256" key="13">
    <source>
        <dbReference type="ARBA" id="ARBA00022989"/>
    </source>
</evidence>
<feature type="transmembrane region" description="Helical" evidence="19">
    <location>
        <begin position="69"/>
        <end position="97"/>
    </location>
</feature>
<evidence type="ECO:0000256" key="6">
    <source>
        <dbReference type="ARBA" id="ARBA00012487"/>
    </source>
</evidence>
<feature type="transmembrane region" description="Helical" evidence="19">
    <location>
        <begin position="249"/>
        <end position="270"/>
    </location>
</feature>
<evidence type="ECO:0000256" key="16">
    <source>
        <dbReference type="ARBA" id="ARBA00023209"/>
    </source>
</evidence>
<evidence type="ECO:0000256" key="7">
    <source>
        <dbReference type="ARBA" id="ARBA00019373"/>
    </source>
</evidence>
<dbReference type="EC" id="2.7.7.41" evidence="6 18"/>
<evidence type="ECO:0000256" key="14">
    <source>
        <dbReference type="ARBA" id="ARBA00023098"/>
    </source>
</evidence>
<evidence type="ECO:0000256" key="10">
    <source>
        <dbReference type="ARBA" id="ARBA00022679"/>
    </source>
</evidence>
<keyword evidence="10 18" id="KW-0808">Transferase</keyword>
<evidence type="ECO:0000256" key="15">
    <source>
        <dbReference type="ARBA" id="ARBA00023136"/>
    </source>
</evidence>
<organism evidence="20 21">
    <name type="scientific">Acidocella aromatica</name>
    <dbReference type="NCBI Taxonomy" id="1303579"/>
    <lineage>
        <taxon>Bacteria</taxon>
        <taxon>Pseudomonadati</taxon>
        <taxon>Pseudomonadota</taxon>
        <taxon>Alphaproteobacteria</taxon>
        <taxon>Acetobacterales</taxon>
        <taxon>Acidocellaceae</taxon>
        <taxon>Acidocella</taxon>
    </lineage>
</organism>
<dbReference type="Pfam" id="PF01148">
    <property type="entry name" value="CTP_transf_1"/>
    <property type="match status" value="1"/>
</dbReference>
<feature type="transmembrane region" description="Helical" evidence="19">
    <location>
        <begin position="176"/>
        <end position="195"/>
    </location>
</feature>
<evidence type="ECO:0000256" key="8">
    <source>
        <dbReference type="ARBA" id="ARBA00022475"/>
    </source>
</evidence>
<keyword evidence="15 19" id="KW-0472">Membrane</keyword>
<evidence type="ECO:0000256" key="18">
    <source>
        <dbReference type="RuleBase" id="RU003938"/>
    </source>
</evidence>
<keyword evidence="9" id="KW-0444">Lipid biosynthesis</keyword>
<keyword evidence="8" id="KW-1003">Cell membrane</keyword>
<dbReference type="GO" id="GO:0016024">
    <property type="term" value="P:CDP-diacylglycerol biosynthetic process"/>
    <property type="evidence" value="ECO:0007669"/>
    <property type="project" value="UniProtKB-UniPathway"/>
</dbReference>
<evidence type="ECO:0000256" key="1">
    <source>
        <dbReference type="ARBA" id="ARBA00001698"/>
    </source>
</evidence>
<evidence type="ECO:0000256" key="12">
    <source>
        <dbReference type="ARBA" id="ARBA00022695"/>
    </source>
</evidence>
<feature type="transmembrane region" description="Helical" evidence="19">
    <location>
        <begin position="133"/>
        <end position="155"/>
    </location>
</feature>
<accession>A0A840VGJ6</accession>
<keyword evidence="13 19" id="KW-1133">Transmembrane helix</keyword>
<keyword evidence="17" id="KW-1208">Phospholipid metabolism</keyword>
<evidence type="ECO:0000256" key="2">
    <source>
        <dbReference type="ARBA" id="ARBA00004651"/>
    </source>
</evidence>
<keyword evidence="14" id="KW-0443">Lipid metabolism</keyword>
<comment type="catalytic activity">
    <reaction evidence="1 18">
        <text>a 1,2-diacyl-sn-glycero-3-phosphate + CTP + H(+) = a CDP-1,2-diacyl-sn-glycerol + diphosphate</text>
        <dbReference type="Rhea" id="RHEA:16229"/>
        <dbReference type="ChEBI" id="CHEBI:15378"/>
        <dbReference type="ChEBI" id="CHEBI:33019"/>
        <dbReference type="ChEBI" id="CHEBI:37563"/>
        <dbReference type="ChEBI" id="CHEBI:58332"/>
        <dbReference type="ChEBI" id="CHEBI:58608"/>
        <dbReference type="EC" id="2.7.7.41"/>
    </reaction>
</comment>
<comment type="pathway">
    <text evidence="3 18">Phospholipid metabolism; CDP-diacylglycerol biosynthesis; CDP-diacylglycerol from sn-glycerol 3-phosphate: step 3/3.</text>
</comment>
<comment type="subcellular location">
    <subcellularLocation>
        <location evidence="2">Cell membrane</location>
        <topology evidence="2">Multi-pass membrane protein</topology>
    </subcellularLocation>
</comment>
<feature type="transmembrane region" description="Helical" evidence="19">
    <location>
        <begin position="24"/>
        <end position="57"/>
    </location>
</feature>
<evidence type="ECO:0000256" key="3">
    <source>
        <dbReference type="ARBA" id="ARBA00005119"/>
    </source>
</evidence>
<protein>
    <recommendedName>
        <fullName evidence="7 18">Phosphatidate cytidylyltransferase</fullName>
        <ecNumber evidence="6 18">2.7.7.41</ecNumber>
    </recommendedName>
</protein>
<comment type="similarity">
    <text evidence="5 18">Belongs to the CDS family.</text>
</comment>
<evidence type="ECO:0000256" key="19">
    <source>
        <dbReference type="SAM" id="Phobius"/>
    </source>
</evidence>
<dbReference type="PANTHER" id="PTHR46382:SF1">
    <property type="entry name" value="PHOSPHATIDATE CYTIDYLYLTRANSFERASE"/>
    <property type="match status" value="1"/>
</dbReference>
<dbReference type="AlphaFoldDB" id="A0A840VGJ6"/>
<feature type="transmembrane region" description="Helical" evidence="19">
    <location>
        <begin position="109"/>
        <end position="127"/>
    </location>
</feature>
<dbReference type="EMBL" id="JACHFJ010000002">
    <property type="protein sequence ID" value="MBB5372325.1"/>
    <property type="molecule type" value="Genomic_DNA"/>
</dbReference>
<keyword evidence="21" id="KW-1185">Reference proteome</keyword>
<evidence type="ECO:0000256" key="17">
    <source>
        <dbReference type="ARBA" id="ARBA00023264"/>
    </source>
</evidence>
<dbReference type="Proteomes" id="UP000553706">
    <property type="component" value="Unassembled WGS sequence"/>
</dbReference>
<evidence type="ECO:0000256" key="5">
    <source>
        <dbReference type="ARBA" id="ARBA00010185"/>
    </source>
</evidence>
<dbReference type="UniPathway" id="UPA00557">
    <property type="reaction ID" value="UER00614"/>
</dbReference>
<keyword evidence="12 18" id="KW-0548">Nucleotidyltransferase</keyword>
<evidence type="ECO:0000256" key="11">
    <source>
        <dbReference type="ARBA" id="ARBA00022692"/>
    </source>
</evidence>
<comment type="caution">
    <text evidence="20">The sequence shown here is derived from an EMBL/GenBank/DDBJ whole genome shotgun (WGS) entry which is preliminary data.</text>
</comment>
<keyword evidence="16" id="KW-0594">Phospholipid biosynthesis</keyword>